<sequence>MIVLYINITLTLHCPDCRRTKIKQNGNKHFGKQNRLCENCFRQFIGNHAKQVFIKKHQIIGIHYLIINDLTMKSSHFKHLAKNFWSLEEYHMSIKQNVLIGNFPAHTVRIRGNYVCRVICLFQIGDGKTSQRANLFFCNI</sequence>
<proteinExistence type="predicted"/>
<reference evidence="1" key="1">
    <citation type="submission" date="2019-03" db="EMBL/GenBank/DDBJ databases">
        <title>Single cell metagenomics reveals metabolic interactions within the superorganism composed of flagellate Streblomastix strix and complex community of Bacteroidetes bacteria on its surface.</title>
        <authorList>
            <person name="Treitli S.C."/>
            <person name="Kolisko M."/>
            <person name="Husnik F."/>
            <person name="Keeling P."/>
            <person name="Hampl V."/>
        </authorList>
    </citation>
    <scope>NUCLEOTIDE SEQUENCE</scope>
    <source>
        <strain evidence="1">STM</strain>
    </source>
</reference>
<accession>A0A5J4RAU2</accession>
<name>A0A5J4RAU2_9ZZZZ</name>
<dbReference type="AlphaFoldDB" id="A0A5J4RAU2"/>
<dbReference type="EMBL" id="SNRY01001529">
    <property type="protein sequence ID" value="KAA6330250.1"/>
    <property type="molecule type" value="Genomic_DNA"/>
</dbReference>
<gene>
    <name evidence="1" type="ORF">EZS27_021022</name>
</gene>
<protein>
    <recommendedName>
        <fullName evidence="2">InsA N-terminal domain-containing protein</fullName>
    </recommendedName>
</protein>
<evidence type="ECO:0008006" key="2">
    <source>
        <dbReference type="Google" id="ProtNLM"/>
    </source>
</evidence>
<evidence type="ECO:0000313" key="1">
    <source>
        <dbReference type="EMBL" id="KAA6330250.1"/>
    </source>
</evidence>
<comment type="caution">
    <text evidence="1">The sequence shown here is derived from an EMBL/GenBank/DDBJ whole genome shotgun (WGS) entry which is preliminary data.</text>
</comment>
<organism evidence="1">
    <name type="scientific">termite gut metagenome</name>
    <dbReference type="NCBI Taxonomy" id="433724"/>
    <lineage>
        <taxon>unclassified sequences</taxon>
        <taxon>metagenomes</taxon>
        <taxon>organismal metagenomes</taxon>
    </lineage>
</organism>